<dbReference type="RefSeq" id="WP_285605928.1">
    <property type="nucleotide sequence ID" value="NZ_BSDC01000001.1"/>
</dbReference>
<evidence type="ECO:0000259" key="3">
    <source>
        <dbReference type="PROSITE" id="PS51000"/>
    </source>
</evidence>
<dbReference type="EMBL" id="BSDC01000001">
    <property type="protein sequence ID" value="GLH65837.1"/>
    <property type="molecule type" value="Genomic_DNA"/>
</dbReference>
<dbReference type="SUPFAM" id="SSF46785">
    <property type="entry name" value="Winged helix' DNA-binding domain"/>
    <property type="match status" value="1"/>
</dbReference>
<keyword evidence="1" id="KW-0805">Transcription regulation</keyword>
<keyword evidence="4" id="KW-0238">DNA-binding</keyword>
<dbReference type="Gene3D" id="1.10.10.10">
    <property type="entry name" value="Winged helix-like DNA-binding domain superfamily/Winged helix DNA-binding domain"/>
    <property type="match status" value="1"/>
</dbReference>
<comment type="caution">
    <text evidence="4">The sequence shown here is derived from an EMBL/GenBank/DDBJ whole genome shotgun (WGS) entry which is preliminary data.</text>
</comment>
<dbReference type="Pfam" id="PF13280">
    <property type="entry name" value="WYL"/>
    <property type="match status" value="1"/>
</dbReference>
<keyword evidence="2" id="KW-0804">Transcription</keyword>
<dbReference type="PANTHER" id="PTHR34580:SF3">
    <property type="entry name" value="PROTEIN PAFB"/>
    <property type="match status" value="1"/>
</dbReference>
<dbReference type="PANTHER" id="PTHR34580">
    <property type="match status" value="1"/>
</dbReference>
<name>A0ABQ5PTY5_9BACT</name>
<dbReference type="InterPro" id="IPR036388">
    <property type="entry name" value="WH-like_DNA-bd_sf"/>
</dbReference>
<dbReference type="PROSITE" id="PS51000">
    <property type="entry name" value="HTH_DEOR_2"/>
    <property type="match status" value="1"/>
</dbReference>
<dbReference type="InterPro" id="IPR026881">
    <property type="entry name" value="WYL_dom"/>
</dbReference>
<feature type="domain" description="HTH deoR-type" evidence="3">
    <location>
        <begin position="3"/>
        <end position="58"/>
    </location>
</feature>
<evidence type="ECO:0000313" key="5">
    <source>
        <dbReference type="Proteomes" id="UP001165044"/>
    </source>
</evidence>
<reference evidence="4" key="1">
    <citation type="journal article" date="2023" name="Antonie Van Leeuwenhoek">
        <title>Mesoterricola silvestris gen. nov., sp. nov., Mesoterricola sediminis sp. nov., Geothrix oryzae sp. nov., Geothrix edaphica sp. nov., Geothrix rubra sp. nov., and Geothrix limicola sp. nov., six novel members of Acidobacteriota isolated from soils.</title>
        <authorList>
            <person name="Itoh H."/>
            <person name="Sugisawa Y."/>
            <person name="Mise K."/>
            <person name="Xu Z."/>
            <person name="Kuniyasu M."/>
            <person name="Ushijima N."/>
            <person name="Kawano K."/>
            <person name="Kobayashi E."/>
            <person name="Shiratori Y."/>
            <person name="Masuda Y."/>
            <person name="Senoo K."/>
        </authorList>
    </citation>
    <scope>NUCLEOTIDE SEQUENCE</scope>
    <source>
        <strain evidence="4">Red802</strain>
    </source>
</reference>
<sequence length="229" mass="26002">MRRADRLFQIVQLLRRDRISTAARLARELGVSERTLYRDVADLMASGVPIESEAGVGYSLPRHFDLPPFMFNAEEGEALLLGARVVAAWGDPSLRKAAESVLRKVEAVLPPDRKQPLSGLPFLVPDFHVPPETARFLGELRQGLREQRRVRVTYARADGTCSDRVLQPLGVIFWGYRWHLAAWCELREALRTFRVDRIQSTELLGPFEALPGRGLEDYLGKIRTEKNQI</sequence>
<gene>
    <name evidence="4" type="ORF">GETHED_02010</name>
</gene>
<dbReference type="InterPro" id="IPR051534">
    <property type="entry name" value="CBASS_pafABC_assoc_protein"/>
</dbReference>
<keyword evidence="5" id="KW-1185">Reference proteome</keyword>
<dbReference type="InterPro" id="IPR036390">
    <property type="entry name" value="WH_DNA-bd_sf"/>
</dbReference>
<dbReference type="PROSITE" id="PS52050">
    <property type="entry name" value="WYL"/>
    <property type="match status" value="1"/>
</dbReference>
<accession>A0ABQ5PTY5</accession>
<dbReference type="Proteomes" id="UP001165044">
    <property type="component" value="Unassembled WGS sequence"/>
</dbReference>
<evidence type="ECO:0000256" key="1">
    <source>
        <dbReference type="ARBA" id="ARBA00023015"/>
    </source>
</evidence>
<dbReference type="InterPro" id="IPR013196">
    <property type="entry name" value="HTH_11"/>
</dbReference>
<evidence type="ECO:0000313" key="4">
    <source>
        <dbReference type="EMBL" id="GLH65837.1"/>
    </source>
</evidence>
<proteinExistence type="predicted"/>
<evidence type="ECO:0000256" key="2">
    <source>
        <dbReference type="ARBA" id="ARBA00023163"/>
    </source>
</evidence>
<dbReference type="Pfam" id="PF08279">
    <property type="entry name" value="HTH_11"/>
    <property type="match status" value="1"/>
</dbReference>
<organism evidence="4 5">
    <name type="scientific">Geothrix edaphica</name>
    <dbReference type="NCBI Taxonomy" id="2927976"/>
    <lineage>
        <taxon>Bacteria</taxon>
        <taxon>Pseudomonadati</taxon>
        <taxon>Acidobacteriota</taxon>
        <taxon>Holophagae</taxon>
        <taxon>Holophagales</taxon>
        <taxon>Holophagaceae</taxon>
        <taxon>Geothrix</taxon>
    </lineage>
</organism>
<dbReference type="GO" id="GO:0003677">
    <property type="term" value="F:DNA binding"/>
    <property type="evidence" value="ECO:0007669"/>
    <property type="project" value="UniProtKB-KW"/>
</dbReference>
<protein>
    <submittedName>
        <fullName evidence="4">DNA-binding transcriptional regulator</fullName>
    </submittedName>
</protein>
<dbReference type="InterPro" id="IPR001034">
    <property type="entry name" value="DeoR_HTH"/>
</dbReference>